<organism evidence="6 7">
    <name type="scientific">Arcanobacterium phocae</name>
    <dbReference type="NCBI Taxonomy" id="131112"/>
    <lineage>
        <taxon>Bacteria</taxon>
        <taxon>Bacillati</taxon>
        <taxon>Actinomycetota</taxon>
        <taxon>Actinomycetes</taxon>
        <taxon>Actinomycetales</taxon>
        <taxon>Actinomycetaceae</taxon>
        <taxon>Arcanobacterium</taxon>
    </lineage>
</organism>
<gene>
    <name evidence="6" type="ORF">SAMN04489737_1064</name>
</gene>
<name>A0A1H2LHY3_9ACTO</name>
<accession>A0A1H2LHY3</accession>
<dbReference type="InterPro" id="IPR003339">
    <property type="entry name" value="ABC/ECF_trnsptr_transmembrane"/>
</dbReference>
<proteinExistence type="predicted"/>
<dbReference type="AlphaFoldDB" id="A0A1H2LHY3"/>
<dbReference type="PANTHER" id="PTHR33514">
    <property type="entry name" value="PROTEIN ABCI12, CHLOROPLASTIC"/>
    <property type="match status" value="1"/>
</dbReference>
<keyword evidence="3 5" id="KW-1133">Transmembrane helix</keyword>
<keyword evidence="2 5" id="KW-0812">Transmembrane</keyword>
<dbReference type="EMBL" id="LT629804">
    <property type="protein sequence ID" value="SDU79996.1"/>
    <property type="molecule type" value="Genomic_DNA"/>
</dbReference>
<dbReference type="CDD" id="cd16914">
    <property type="entry name" value="EcfT"/>
    <property type="match status" value="1"/>
</dbReference>
<evidence type="ECO:0000256" key="2">
    <source>
        <dbReference type="ARBA" id="ARBA00022692"/>
    </source>
</evidence>
<dbReference type="PANTHER" id="PTHR33514:SF1">
    <property type="entry name" value="ABC TRANSPORTER PERMEASE"/>
    <property type="match status" value="1"/>
</dbReference>
<feature type="transmembrane region" description="Helical" evidence="5">
    <location>
        <begin position="114"/>
        <end position="135"/>
    </location>
</feature>
<protein>
    <submittedName>
        <fullName evidence="6">Energy-coupling factor transport system permease protein</fullName>
    </submittedName>
</protein>
<evidence type="ECO:0000256" key="1">
    <source>
        <dbReference type="ARBA" id="ARBA00004141"/>
    </source>
</evidence>
<evidence type="ECO:0000313" key="6">
    <source>
        <dbReference type="EMBL" id="SDU79996.1"/>
    </source>
</evidence>
<evidence type="ECO:0000313" key="7">
    <source>
        <dbReference type="Proteomes" id="UP000214355"/>
    </source>
</evidence>
<feature type="transmembrane region" description="Helical" evidence="5">
    <location>
        <begin position="247"/>
        <end position="264"/>
    </location>
</feature>
<evidence type="ECO:0000256" key="4">
    <source>
        <dbReference type="ARBA" id="ARBA00023136"/>
    </source>
</evidence>
<dbReference type="RefSeq" id="WP_091280724.1">
    <property type="nucleotide sequence ID" value="NZ_LT629804.1"/>
</dbReference>
<keyword evidence="7" id="KW-1185">Reference proteome</keyword>
<comment type="subcellular location">
    <subcellularLocation>
        <location evidence="1">Membrane</location>
        <topology evidence="1">Multi-pass membrane protein</topology>
    </subcellularLocation>
</comment>
<evidence type="ECO:0000256" key="5">
    <source>
        <dbReference type="SAM" id="Phobius"/>
    </source>
</evidence>
<dbReference type="GO" id="GO:0005886">
    <property type="term" value="C:plasma membrane"/>
    <property type="evidence" value="ECO:0007669"/>
    <property type="project" value="TreeGrafter"/>
</dbReference>
<sequence>MAKAVLGYIDRPSWLHRLTGTAKLVLVIALVVSAMLTFDARLLIGLSLMSIVLWTVSRIRLRDLKVVLIIIGTFMVLNNLLIFVFAPRYGVSLFGTEHIILTGSGRWVLTWEQLYYQSLVTLKYFAVLPGVLLFITTTPPPECAASLNALGIPYRFAYSISLALRYIPDVQRDYETISTAQQARGLDVSHKAPMRVRAKNLLAVLMPLLFGSLDRIETTSAAMELRGFGSRKGRTWWARRQMKSEDWLIVIGSVALVLLTIWLNRVNGGRFWNPFV</sequence>
<dbReference type="Proteomes" id="UP000214355">
    <property type="component" value="Chromosome I"/>
</dbReference>
<reference evidence="7" key="1">
    <citation type="submission" date="2016-10" db="EMBL/GenBank/DDBJ databases">
        <authorList>
            <person name="Varghese N."/>
            <person name="Submissions S."/>
        </authorList>
    </citation>
    <scope>NUCLEOTIDE SEQUENCE [LARGE SCALE GENOMIC DNA]</scope>
    <source>
        <strain evidence="7">DSM 10002</strain>
    </source>
</reference>
<evidence type="ECO:0000256" key="3">
    <source>
        <dbReference type="ARBA" id="ARBA00022989"/>
    </source>
</evidence>
<keyword evidence="4 5" id="KW-0472">Membrane</keyword>
<dbReference type="Pfam" id="PF02361">
    <property type="entry name" value="CbiQ"/>
    <property type="match status" value="1"/>
</dbReference>
<feature type="transmembrane region" description="Helical" evidence="5">
    <location>
        <begin position="24"/>
        <end position="54"/>
    </location>
</feature>
<feature type="transmembrane region" description="Helical" evidence="5">
    <location>
        <begin position="66"/>
        <end position="86"/>
    </location>
</feature>
<dbReference type="GeneID" id="65344802"/>
<dbReference type="STRING" id="131112.SAMN04489737_1064"/>